<reference evidence="11 12" key="1">
    <citation type="submission" date="2024-07" db="EMBL/GenBank/DDBJ databases">
        <title>Chromosome-level genome assembly of the water stick insect Ranatra chinensis (Heteroptera: Nepidae).</title>
        <authorList>
            <person name="Liu X."/>
        </authorList>
    </citation>
    <scope>NUCLEOTIDE SEQUENCE [LARGE SCALE GENOMIC DNA]</scope>
    <source>
        <strain evidence="11">Cailab_2021Rc</strain>
        <tissue evidence="11">Muscle</tissue>
    </source>
</reference>
<sequence length="159" mass="19048">MFYSKNRGGFFERLTMLKEAKQLDPKTEEIKHTGEKITVRAYEDVGVVSGVPEEYFKRNVYIGQRGKHVMQQGTKNSTTWILKFDNQQKWMNPLIGYKSTGDCHAYYKVQFDRREEAIEFARRQRFDNCYRVNEPHKPKFKVKAYRENYLDKRTRVSTK</sequence>
<evidence type="ECO:0000256" key="8">
    <source>
        <dbReference type="ARBA" id="ARBA00023128"/>
    </source>
</evidence>
<name>A0ABD0YFI8_9HEMI</name>
<keyword evidence="12" id="KW-1185">Reference proteome</keyword>
<keyword evidence="8 10" id="KW-0496">Mitochondrion</keyword>
<comment type="subcellular location">
    <subcellularLocation>
        <location evidence="10">Mitochondrion inner membrane</location>
        <topology evidence="10">Peripheral membrane protein</topology>
        <orientation evidence="10">Matrix side</orientation>
    </subcellularLocation>
</comment>
<dbReference type="AlphaFoldDB" id="A0ABD0YFI8"/>
<evidence type="ECO:0000256" key="2">
    <source>
        <dbReference type="ARBA" id="ARBA00015796"/>
    </source>
</evidence>
<dbReference type="Pfam" id="PF04800">
    <property type="entry name" value="NDUS4"/>
    <property type="match status" value="1"/>
</dbReference>
<evidence type="ECO:0000313" key="11">
    <source>
        <dbReference type="EMBL" id="KAL1129409.1"/>
    </source>
</evidence>
<dbReference type="Gene3D" id="3.30.160.190">
    <property type="entry name" value="atu1810 like domain"/>
    <property type="match status" value="1"/>
</dbReference>
<dbReference type="InterPro" id="IPR038532">
    <property type="entry name" value="NDUFS4-like_sf"/>
</dbReference>
<keyword evidence="9 10" id="KW-0472">Membrane</keyword>
<dbReference type="GO" id="GO:0005743">
    <property type="term" value="C:mitochondrial inner membrane"/>
    <property type="evidence" value="ECO:0007669"/>
    <property type="project" value="UniProtKB-SubCell"/>
</dbReference>
<dbReference type="EMBL" id="JBFDAA010000009">
    <property type="protein sequence ID" value="KAL1129409.1"/>
    <property type="molecule type" value="Genomic_DNA"/>
</dbReference>
<evidence type="ECO:0000256" key="4">
    <source>
        <dbReference type="ARBA" id="ARBA00022660"/>
    </source>
</evidence>
<keyword evidence="5 10" id="KW-0999">Mitochondrion inner membrane</keyword>
<dbReference type="PANTHER" id="PTHR12219:SF8">
    <property type="entry name" value="NADH DEHYDROGENASE [UBIQUINONE] IRON-SULFUR PROTEIN 4, MITOCHONDRIAL"/>
    <property type="match status" value="1"/>
</dbReference>
<dbReference type="Proteomes" id="UP001558652">
    <property type="component" value="Unassembled WGS sequence"/>
</dbReference>
<evidence type="ECO:0000256" key="9">
    <source>
        <dbReference type="ARBA" id="ARBA00023136"/>
    </source>
</evidence>
<proteinExistence type="inferred from homology"/>
<dbReference type="InterPro" id="IPR006885">
    <property type="entry name" value="NADH_UbQ_FeS_4_mit-like"/>
</dbReference>
<comment type="function">
    <text evidence="10">Accessory subunit of the mitochondrial membrane respiratory chain NADH dehydrogenase (Complex I), that is believed not to be involved in catalysis. Complex I functions in the transfer of electrons from NADH to the respiratory chain. The immediate electron acceptor for the enzyme is believed to be ubiquinone.</text>
</comment>
<keyword evidence="7 10" id="KW-0249">Electron transport</keyword>
<organism evidence="11 12">
    <name type="scientific">Ranatra chinensis</name>
    <dbReference type="NCBI Taxonomy" id="642074"/>
    <lineage>
        <taxon>Eukaryota</taxon>
        <taxon>Metazoa</taxon>
        <taxon>Ecdysozoa</taxon>
        <taxon>Arthropoda</taxon>
        <taxon>Hexapoda</taxon>
        <taxon>Insecta</taxon>
        <taxon>Pterygota</taxon>
        <taxon>Neoptera</taxon>
        <taxon>Paraneoptera</taxon>
        <taxon>Hemiptera</taxon>
        <taxon>Heteroptera</taxon>
        <taxon>Panheteroptera</taxon>
        <taxon>Nepomorpha</taxon>
        <taxon>Nepidae</taxon>
        <taxon>Ranatrinae</taxon>
        <taxon>Ranatra</taxon>
    </lineage>
</organism>
<evidence type="ECO:0000256" key="3">
    <source>
        <dbReference type="ARBA" id="ARBA00022448"/>
    </source>
</evidence>
<evidence type="ECO:0000313" key="12">
    <source>
        <dbReference type="Proteomes" id="UP001558652"/>
    </source>
</evidence>
<comment type="caution">
    <text evidence="11">The sequence shown here is derived from an EMBL/GenBank/DDBJ whole genome shotgun (WGS) entry which is preliminary data.</text>
</comment>
<accession>A0ABD0YFI8</accession>
<evidence type="ECO:0000256" key="1">
    <source>
        <dbReference type="ARBA" id="ARBA00005882"/>
    </source>
</evidence>
<protein>
    <recommendedName>
        <fullName evidence="2 10">NADH dehydrogenase [ubiquinone] iron-sulfur protein 4, mitochondrial</fullName>
    </recommendedName>
</protein>
<comment type="similarity">
    <text evidence="1 10">Belongs to the complex I NDUFS4 subunit family.</text>
</comment>
<keyword evidence="4 10" id="KW-0679">Respiratory chain</keyword>
<evidence type="ECO:0000256" key="6">
    <source>
        <dbReference type="ARBA" id="ARBA00022946"/>
    </source>
</evidence>
<evidence type="ECO:0000256" key="10">
    <source>
        <dbReference type="RuleBase" id="RU367010"/>
    </source>
</evidence>
<gene>
    <name evidence="11" type="ORF">AAG570_013936</name>
</gene>
<evidence type="ECO:0000256" key="5">
    <source>
        <dbReference type="ARBA" id="ARBA00022792"/>
    </source>
</evidence>
<evidence type="ECO:0000256" key="7">
    <source>
        <dbReference type="ARBA" id="ARBA00022982"/>
    </source>
</evidence>
<dbReference type="PANTHER" id="PTHR12219">
    <property type="entry name" value="NADH-UBIQUINONE OXIDOREDUCTASE"/>
    <property type="match status" value="1"/>
</dbReference>
<keyword evidence="6 10" id="KW-0809">Transit peptide</keyword>
<keyword evidence="3 10" id="KW-0813">Transport</keyword>